<protein>
    <recommendedName>
        <fullName evidence="2">BTB domain-containing protein</fullName>
    </recommendedName>
</protein>
<name>A0ABR0F0P3_ZASCE</name>
<dbReference type="InterPro" id="IPR000210">
    <property type="entry name" value="BTB/POZ_dom"/>
</dbReference>
<dbReference type="Proteomes" id="UP001305779">
    <property type="component" value="Unassembled WGS sequence"/>
</dbReference>
<feature type="region of interest" description="Disordered" evidence="1">
    <location>
        <begin position="522"/>
        <end position="551"/>
    </location>
</feature>
<dbReference type="EMBL" id="JAXOVC010000001">
    <property type="protein sequence ID" value="KAK4506931.1"/>
    <property type="molecule type" value="Genomic_DNA"/>
</dbReference>
<dbReference type="Gene3D" id="3.30.710.10">
    <property type="entry name" value="Potassium Channel Kv1.1, Chain A"/>
    <property type="match status" value="1"/>
</dbReference>
<feature type="compositionally biased region" description="Polar residues" evidence="1">
    <location>
        <begin position="77"/>
        <end position="87"/>
    </location>
</feature>
<sequence>MALAALQARIAAREEMRRMEAERLEEQRVKQEKVAKFKRDLVDFEEELRRFENDEDDDNINGIEESKDKTNDMVPATNDSPQEQPPSLTIRDSEAAYREIEAREESDVEDYMPDIDVAKTEFQQRTTKRALEIEAGEALKRQKRHEEMMGSYENRFDAVAEEEKVHTGDDVGLLYQPEGDAEGMDVDSGVDSTSITPNDDHTPIKVLIGSTTAREEFSLPKTDLTKHSTYFASLLSFEPIDEDEEQIIILPDVSPELFTLFANFLRFGKVLSNRPEDFTLRSSPDDGYHIDKGWTRLAEAWHLGERLQSVSFQDAIVDALAMKVSHSHAWPIDMYKSFYTPSTPGTRGIKTLLIDLALCFWGVSTLNLPELQEGGEFFQEILDKREELEEKAMRGESVEMRVLELGCEYHDHGVGRVCYREGVPDLWVTGGGLEREGKGEVWGGGMWSDDEDDDEEFIEIKQEKVDEEMDGVVKQQEVKREKPEGTDAKVKQEKVDGKIKEEAVDVDVKPNETDDVVKQEEMDLDVKSEEPVERIKKEEKDVEVKKEGMDE</sequence>
<organism evidence="3 4">
    <name type="scientific">Zasmidium cellare</name>
    <name type="common">Wine cellar mold</name>
    <name type="synonym">Racodium cellare</name>
    <dbReference type="NCBI Taxonomy" id="395010"/>
    <lineage>
        <taxon>Eukaryota</taxon>
        <taxon>Fungi</taxon>
        <taxon>Dikarya</taxon>
        <taxon>Ascomycota</taxon>
        <taxon>Pezizomycotina</taxon>
        <taxon>Dothideomycetes</taxon>
        <taxon>Dothideomycetidae</taxon>
        <taxon>Mycosphaerellales</taxon>
        <taxon>Mycosphaerellaceae</taxon>
        <taxon>Zasmidium</taxon>
    </lineage>
</organism>
<evidence type="ECO:0000259" key="2">
    <source>
        <dbReference type="PROSITE" id="PS50097"/>
    </source>
</evidence>
<feature type="region of interest" description="Disordered" evidence="1">
    <location>
        <begin position="52"/>
        <end position="87"/>
    </location>
</feature>
<feature type="domain" description="BTB" evidence="2">
    <location>
        <begin position="202"/>
        <end position="274"/>
    </location>
</feature>
<feature type="compositionally biased region" description="Basic and acidic residues" evidence="1">
    <location>
        <begin position="476"/>
        <end position="495"/>
    </location>
</feature>
<keyword evidence="4" id="KW-1185">Reference proteome</keyword>
<dbReference type="SUPFAM" id="SSF54695">
    <property type="entry name" value="POZ domain"/>
    <property type="match status" value="1"/>
</dbReference>
<evidence type="ECO:0000313" key="3">
    <source>
        <dbReference type="EMBL" id="KAK4506931.1"/>
    </source>
</evidence>
<evidence type="ECO:0000256" key="1">
    <source>
        <dbReference type="SAM" id="MobiDB-lite"/>
    </source>
</evidence>
<accession>A0ABR0F0P3</accession>
<dbReference type="PROSITE" id="PS50097">
    <property type="entry name" value="BTB"/>
    <property type="match status" value="1"/>
</dbReference>
<reference evidence="3 4" key="1">
    <citation type="journal article" date="2023" name="G3 (Bethesda)">
        <title>A chromosome-level genome assembly of Zasmidium syzygii isolated from banana leaves.</title>
        <authorList>
            <person name="van Westerhoven A.C."/>
            <person name="Mehrabi R."/>
            <person name="Talebi R."/>
            <person name="Steentjes M.B.F."/>
            <person name="Corcolon B."/>
            <person name="Chong P.A."/>
            <person name="Kema G.H.J."/>
            <person name="Seidl M.F."/>
        </authorList>
    </citation>
    <scope>NUCLEOTIDE SEQUENCE [LARGE SCALE GENOMIC DNA]</scope>
    <source>
        <strain evidence="3 4">P124</strain>
    </source>
</reference>
<comment type="caution">
    <text evidence="3">The sequence shown here is derived from an EMBL/GenBank/DDBJ whole genome shotgun (WGS) entry which is preliminary data.</text>
</comment>
<proteinExistence type="predicted"/>
<gene>
    <name evidence="3" type="ORF">PRZ48_000664</name>
</gene>
<evidence type="ECO:0000313" key="4">
    <source>
        <dbReference type="Proteomes" id="UP001305779"/>
    </source>
</evidence>
<dbReference type="InterPro" id="IPR011333">
    <property type="entry name" value="SKP1/BTB/POZ_sf"/>
</dbReference>
<feature type="region of interest" description="Disordered" evidence="1">
    <location>
        <begin position="468"/>
        <end position="495"/>
    </location>
</feature>